<dbReference type="SUPFAM" id="SSF74650">
    <property type="entry name" value="Galactose mutarotase-like"/>
    <property type="match status" value="1"/>
</dbReference>
<evidence type="ECO:0000259" key="6">
    <source>
        <dbReference type="Pfam" id="PF13802"/>
    </source>
</evidence>
<comment type="similarity">
    <text evidence="1 4">Belongs to the glycosyl hydrolase 31 family.</text>
</comment>
<evidence type="ECO:0000313" key="10">
    <source>
        <dbReference type="Proteomes" id="UP001500866"/>
    </source>
</evidence>
<organism evidence="9 10">
    <name type="scientific">Virgibacillus siamensis</name>
    <dbReference type="NCBI Taxonomy" id="480071"/>
    <lineage>
        <taxon>Bacteria</taxon>
        <taxon>Bacillati</taxon>
        <taxon>Bacillota</taxon>
        <taxon>Bacilli</taxon>
        <taxon>Bacillales</taxon>
        <taxon>Bacillaceae</taxon>
        <taxon>Virgibacillus</taxon>
    </lineage>
</organism>
<evidence type="ECO:0000256" key="4">
    <source>
        <dbReference type="RuleBase" id="RU361185"/>
    </source>
</evidence>
<reference evidence="9 10" key="1">
    <citation type="journal article" date="2019" name="Int. J. Syst. Evol. Microbiol.">
        <title>The Global Catalogue of Microorganisms (GCM) 10K type strain sequencing project: providing services to taxonomists for standard genome sequencing and annotation.</title>
        <authorList>
            <consortium name="The Broad Institute Genomics Platform"/>
            <consortium name="The Broad Institute Genome Sequencing Center for Infectious Disease"/>
            <person name="Wu L."/>
            <person name="Ma J."/>
        </authorList>
    </citation>
    <scope>NUCLEOTIDE SEQUENCE [LARGE SCALE GENOMIC DNA]</scope>
    <source>
        <strain evidence="9 10">JCM 15395</strain>
    </source>
</reference>
<dbReference type="Pfam" id="PF21365">
    <property type="entry name" value="Glyco_hydro_31_3rd"/>
    <property type="match status" value="1"/>
</dbReference>
<dbReference type="InterPro" id="IPR030458">
    <property type="entry name" value="Glyco_hydro_31_AS"/>
</dbReference>
<dbReference type="InterPro" id="IPR000322">
    <property type="entry name" value="Glyco_hydro_31_TIM"/>
</dbReference>
<dbReference type="Pfam" id="PF13802">
    <property type="entry name" value="Gal_mutarotas_2"/>
    <property type="match status" value="1"/>
</dbReference>
<dbReference type="PROSITE" id="PS00129">
    <property type="entry name" value="GLYCOSYL_HYDROL_F31_1"/>
    <property type="match status" value="1"/>
</dbReference>
<evidence type="ECO:0000259" key="5">
    <source>
        <dbReference type="Pfam" id="PF01055"/>
    </source>
</evidence>
<dbReference type="Proteomes" id="UP001500866">
    <property type="component" value="Unassembled WGS sequence"/>
</dbReference>
<dbReference type="InterPro" id="IPR017853">
    <property type="entry name" value="GH"/>
</dbReference>
<sequence length="789" mass="90426">MQDTSFAIHPGNKKQPGKSAFQDIGKLITFKNEQDKFIFHCENGYVTILCYSRDIVRIVMNPTDEPVLDRSFTVKNADGFKAVDVHEGAEQLELLTNDIRMVIHKTPFRLSIYDQHDQLLVAELEKGMGYDNEGKVMCYKAATEDDHYYGFGEKSGFLNKQGEKLTMWNSDVYAPHNPETDSLYESIPFFMTLTNGRATGIFLDNTFQTTFDMRTEQTGVYSMQADGGQLDYYFFAGPTPKQVIAQYTGLTGRMPLPPKWAIGYHQSRYSYETEVEVRELVRHFQDKQIPLDAVHLDIHHMDGYRVFTFDADRFPNPDQLIAELKEQGIRIVPIVDPGVKADSEYSIYQEGILHDLFCKYMEGNVYFGDVWPGKSAFPDFTKKRVRNWWGEEHQFYTDKGIEGIWNDMNEPAVFNETKTMDVRVMHDNDGNPKFHRELHNVYGNLMGRATYHGMKHLLNGKRPFLLTRAGYAGVQKYAAVWTGDNRSFWEHLEMAIPMCLNLGVSGVPFSGPDVGGFAHDSNGELLTRWTQFGAFTPFFRNHSAIEAVRQEPWSFGEKYEPIIKQYIQLRYKWLQHLYKLFKTSGETGIPLMRPLFLEYPEDKKTYQLSDQFLIGDNVLIAPILRPGVTDRIVYLPAGEWYDYWTDEKYDGGQKIMVHAELDTLPIFIKKGTVLPEAEITMSTAKPISNMTIHIYPDESTSTYQLYDDDGQTFAYEANAYFALNIHARSASASVVIDTVLENDGYKPGWTNLLFKVHGLTSDANITYNEKKVNGDFDAETCTLVFSGSW</sequence>
<feature type="domain" description="Glycoside hydrolase family 31 N-terminal" evidence="6">
    <location>
        <begin position="46"/>
        <end position="212"/>
    </location>
</feature>
<feature type="domain" description="Glycoside hydrolase family 31 TIM barrel" evidence="5">
    <location>
        <begin position="255"/>
        <end position="580"/>
    </location>
</feature>
<name>A0ABN1GEG4_9BACI</name>
<dbReference type="InterPro" id="IPR013780">
    <property type="entry name" value="Glyco_hydro_b"/>
</dbReference>
<dbReference type="Gene3D" id="2.60.40.1180">
    <property type="entry name" value="Golgi alpha-mannosidase II"/>
    <property type="match status" value="2"/>
</dbReference>
<dbReference type="InterPro" id="IPR025887">
    <property type="entry name" value="Glyco_hydro_31_N_dom"/>
</dbReference>
<evidence type="ECO:0000256" key="3">
    <source>
        <dbReference type="ARBA" id="ARBA00023295"/>
    </source>
</evidence>
<keyword evidence="10" id="KW-1185">Reference proteome</keyword>
<evidence type="ECO:0000313" key="9">
    <source>
        <dbReference type="EMBL" id="GAA0609789.1"/>
    </source>
</evidence>
<dbReference type="InterPro" id="IPR011013">
    <property type="entry name" value="Gal_mutarotase_sf_dom"/>
</dbReference>
<dbReference type="Gene3D" id="3.20.20.80">
    <property type="entry name" value="Glycosidases"/>
    <property type="match status" value="2"/>
</dbReference>
<protein>
    <submittedName>
        <fullName evidence="9">Glycoside hydrolase family 31 protein</fullName>
    </submittedName>
</protein>
<dbReference type="InterPro" id="IPR048395">
    <property type="entry name" value="Glyco_hydro_31_C"/>
</dbReference>
<accession>A0ABN1GEG4</accession>
<proteinExistence type="inferred from homology"/>
<dbReference type="PANTHER" id="PTHR22762">
    <property type="entry name" value="ALPHA-GLUCOSIDASE"/>
    <property type="match status" value="1"/>
</dbReference>
<dbReference type="GO" id="GO:0016787">
    <property type="term" value="F:hydrolase activity"/>
    <property type="evidence" value="ECO:0007669"/>
    <property type="project" value="UniProtKB-KW"/>
</dbReference>
<feature type="domain" description="Glycosyl hydrolase family 31 C-terminal" evidence="8">
    <location>
        <begin position="588"/>
        <end position="674"/>
    </location>
</feature>
<gene>
    <name evidence="9" type="ORF">GCM10009001_28930</name>
</gene>
<keyword evidence="2 4" id="KW-0378">Hydrolase</keyword>
<dbReference type="PANTHER" id="PTHR22762:SF166">
    <property type="entry name" value="ALPHA-GLUCOSIDASE"/>
    <property type="match status" value="1"/>
</dbReference>
<dbReference type="CDD" id="cd06604">
    <property type="entry name" value="GH31_glucosidase_II_MalA"/>
    <property type="match status" value="1"/>
</dbReference>
<evidence type="ECO:0000259" key="8">
    <source>
        <dbReference type="Pfam" id="PF21365"/>
    </source>
</evidence>
<dbReference type="InterPro" id="IPR033403">
    <property type="entry name" value="DUF5110"/>
</dbReference>
<keyword evidence="3 4" id="KW-0326">Glycosidase</keyword>
<evidence type="ECO:0000256" key="1">
    <source>
        <dbReference type="ARBA" id="ARBA00007806"/>
    </source>
</evidence>
<dbReference type="Pfam" id="PF01055">
    <property type="entry name" value="Glyco_hydro_31_2nd"/>
    <property type="match status" value="1"/>
</dbReference>
<dbReference type="CDD" id="cd14752">
    <property type="entry name" value="GH31_N"/>
    <property type="match status" value="1"/>
</dbReference>
<comment type="caution">
    <text evidence="9">The sequence shown here is derived from an EMBL/GenBank/DDBJ whole genome shotgun (WGS) entry which is preliminary data.</text>
</comment>
<dbReference type="Gene3D" id="2.60.40.1760">
    <property type="entry name" value="glycosyl hydrolase (family 31)"/>
    <property type="match status" value="1"/>
</dbReference>
<evidence type="ECO:0000259" key="7">
    <source>
        <dbReference type="Pfam" id="PF17137"/>
    </source>
</evidence>
<feature type="domain" description="DUF5110" evidence="7">
    <location>
        <begin position="690"/>
        <end position="758"/>
    </location>
</feature>
<dbReference type="EMBL" id="BAAADS010000021">
    <property type="protein sequence ID" value="GAA0609789.1"/>
    <property type="molecule type" value="Genomic_DNA"/>
</dbReference>
<dbReference type="SUPFAM" id="SSF51011">
    <property type="entry name" value="Glycosyl hydrolase domain"/>
    <property type="match status" value="1"/>
</dbReference>
<dbReference type="Pfam" id="PF17137">
    <property type="entry name" value="DUF5110"/>
    <property type="match status" value="1"/>
</dbReference>
<dbReference type="SUPFAM" id="SSF51445">
    <property type="entry name" value="(Trans)glycosidases"/>
    <property type="match status" value="1"/>
</dbReference>
<evidence type="ECO:0000256" key="2">
    <source>
        <dbReference type="ARBA" id="ARBA00022801"/>
    </source>
</evidence>